<dbReference type="SMART" id="SM00421">
    <property type="entry name" value="HTH_LUXR"/>
    <property type="match status" value="1"/>
</dbReference>
<evidence type="ECO:0000259" key="8">
    <source>
        <dbReference type="PROSITE" id="PS50043"/>
    </source>
</evidence>
<dbReference type="PROSITE" id="PS50043">
    <property type="entry name" value="HTH_LUXR_2"/>
    <property type="match status" value="1"/>
</dbReference>
<dbReference type="InterPro" id="IPR011006">
    <property type="entry name" value="CheY-like_superfamily"/>
</dbReference>
<evidence type="ECO:0000256" key="7">
    <source>
        <dbReference type="PROSITE-ProRule" id="PRU00169"/>
    </source>
</evidence>
<keyword evidence="11" id="KW-1185">Reference proteome</keyword>
<dbReference type="Gene3D" id="3.40.50.2300">
    <property type="match status" value="1"/>
</dbReference>
<name>I3VTF7_THESW</name>
<dbReference type="EMBL" id="CP003184">
    <property type="protein sequence ID" value="AFK85802.1"/>
    <property type="molecule type" value="Genomic_DNA"/>
</dbReference>
<dbReference type="InterPro" id="IPR000792">
    <property type="entry name" value="Tscrpt_reg_LuxR_C"/>
</dbReference>
<keyword evidence="4" id="KW-0238">DNA-binding</keyword>
<dbReference type="PRINTS" id="PR00038">
    <property type="entry name" value="HTHLUXR"/>
</dbReference>
<dbReference type="InterPro" id="IPR058245">
    <property type="entry name" value="NreC/VraR/RcsB-like_REC"/>
</dbReference>
<dbReference type="eggNOG" id="COG2197">
    <property type="taxonomic scope" value="Bacteria"/>
</dbReference>
<dbReference type="RefSeq" id="WP_014757707.1">
    <property type="nucleotide sequence ID" value="NC_017992.1"/>
</dbReference>
<keyword evidence="3" id="KW-0805">Transcription regulation</keyword>
<dbReference type="PROSITE" id="PS00622">
    <property type="entry name" value="HTH_LUXR_1"/>
    <property type="match status" value="1"/>
</dbReference>
<evidence type="ECO:0000256" key="5">
    <source>
        <dbReference type="ARBA" id="ARBA00023163"/>
    </source>
</evidence>
<evidence type="ECO:0000256" key="2">
    <source>
        <dbReference type="ARBA" id="ARBA00022553"/>
    </source>
</evidence>
<dbReference type="GO" id="GO:0000160">
    <property type="term" value="P:phosphorelay signal transduction system"/>
    <property type="evidence" value="ECO:0007669"/>
    <property type="project" value="InterPro"/>
</dbReference>
<dbReference type="AlphaFoldDB" id="I3VTF7"/>
<dbReference type="InterPro" id="IPR016032">
    <property type="entry name" value="Sig_transdc_resp-reg_C-effctor"/>
</dbReference>
<evidence type="ECO:0000313" key="10">
    <source>
        <dbReference type="EMBL" id="AFK85802.1"/>
    </source>
</evidence>
<evidence type="ECO:0000259" key="9">
    <source>
        <dbReference type="PROSITE" id="PS50110"/>
    </source>
</evidence>
<evidence type="ECO:0000256" key="6">
    <source>
        <dbReference type="ARBA" id="ARBA00024867"/>
    </source>
</evidence>
<evidence type="ECO:0000256" key="4">
    <source>
        <dbReference type="ARBA" id="ARBA00023125"/>
    </source>
</evidence>
<sequence>MPIKIIIADDDSLIRESLKIILEMDKDFEVVSCVDDGLKALNYCLNHKVDVALIDVRMPIMNGVQASYEICSRTKTKVLILTTFDDDEYIVDAIRSGAKGYLLKNNSPENIKNAIKMVYEGNSVIQDVVLDKIKEGIRKRDGSKIDMSMFTKREIEIMDLISKGLSNKEIADKLFISEGTVKNYISSILDKTSLQHRTQIAIYYLNGKEKNQFK</sequence>
<proteinExistence type="predicted"/>
<keyword evidence="2 7" id="KW-0597">Phosphoprotein</keyword>
<dbReference type="PANTHER" id="PTHR43214:SF40">
    <property type="entry name" value="TRANSCRIPTIONAL REGULATORY PROTEIN LNRK"/>
    <property type="match status" value="1"/>
</dbReference>
<evidence type="ECO:0000313" key="11">
    <source>
        <dbReference type="Proteomes" id="UP000006178"/>
    </source>
</evidence>
<dbReference type="CDD" id="cd06170">
    <property type="entry name" value="LuxR_C_like"/>
    <property type="match status" value="1"/>
</dbReference>
<dbReference type="SUPFAM" id="SSF46894">
    <property type="entry name" value="C-terminal effector domain of the bipartite response regulators"/>
    <property type="match status" value="1"/>
</dbReference>
<keyword evidence="5" id="KW-0804">Transcription</keyword>
<dbReference type="PATRIC" id="fig|1094508.3.peg.787"/>
<feature type="domain" description="HTH luxR-type" evidence="8">
    <location>
        <begin position="143"/>
        <end position="208"/>
    </location>
</feature>
<evidence type="ECO:0000256" key="1">
    <source>
        <dbReference type="ARBA" id="ARBA00018672"/>
    </source>
</evidence>
<dbReference type="GO" id="GO:0003677">
    <property type="term" value="F:DNA binding"/>
    <property type="evidence" value="ECO:0007669"/>
    <property type="project" value="UniProtKB-KW"/>
</dbReference>
<dbReference type="InterPro" id="IPR039420">
    <property type="entry name" value="WalR-like"/>
</dbReference>
<dbReference type="KEGG" id="tsh:Tsac_0780"/>
<dbReference type="PROSITE" id="PS50110">
    <property type="entry name" value="RESPONSE_REGULATORY"/>
    <property type="match status" value="1"/>
</dbReference>
<dbReference type="Proteomes" id="UP000006178">
    <property type="component" value="Chromosome"/>
</dbReference>
<dbReference type="CDD" id="cd17535">
    <property type="entry name" value="REC_NarL-like"/>
    <property type="match status" value="1"/>
</dbReference>
<feature type="domain" description="Response regulatory" evidence="9">
    <location>
        <begin position="4"/>
        <end position="119"/>
    </location>
</feature>
<dbReference type="Pfam" id="PF00196">
    <property type="entry name" value="GerE"/>
    <property type="match status" value="1"/>
</dbReference>
<organism evidence="10 11">
    <name type="scientific">Thermoanaerobacterium saccharolyticum (strain DSM 8691 / JW/SL-YS485)</name>
    <dbReference type="NCBI Taxonomy" id="1094508"/>
    <lineage>
        <taxon>Bacteria</taxon>
        <taxon>Bacillati</taxon>
        <taxon>Bacillota</taxon>
        <taxon>Clostridia</taxon>
        <taxon>Thermoanaerobacterales</taxon>
        <taxon>Thermoanaerobacteraceae</taxon>
        <taxon>Thermoanaerobacterium</taxon>
    </lineage>
</organism>
<dbReference type="PANTHER" id="PTHR43214">
    <property type="entry name" value="TWO-COMPONENT RESPONSE REGULATOR"/>
    <property type="match status" value="1"/>
</dbReference>
<dbReference type="GO" id="GO:0006355">
    <property type="term" value="P:regulation of DNA-templated transcription"/>
    <property type="evidence" value="ECO:0007669"/>
    <property type="project" value="InterPro"/>
</dbReference>
<protein>
    <recommendedName>
        <fullName evidence="1">Stage 0 sporulation protein A homolog</fullName>
    </recommendedName>
</protein>
<dbReference type="Pfam" id="PF00072">
    <property type="entry name" value="Response_reg"/>
    <property type="match status" value="1"/>
</dbReference>
<gene>
    <name evidence="10" type="ordered locus">Tsac_0780</name>
</gene>
<evidence type="ECO:0000256" key="3">
    <source>
        <dbReference type="ARBA" id="ARBA00023015"/>
    </source>
</evidence>
<dbReference type="BioCyc" id="TSAC1094508:GLMA-790-MONOMER"/>
<comment type="function">
    <text evidence="6">May play the central regulatory role in sporulation. It may be an element of the effector pathway responsible for the activation of sporulation genes in response to nutritional stress. Spo0A may act in concert with spo0H (a sigma factor) to control the expression of some genes that are critical to the sporulation process.</text>
</comment>
<dbReference type="STRING" id="1094508.Tsac_0780"/>
<dbReference type="SMART" id="SM00448">
    <property type="entry name" value="REC"/>
    <property type="match status" value="1"/>
</dbReference>
<feature type="modified residue" description="4-aspartylphosphate" evidence="7">
    <location>
        <position position="55"/>
    </location>
</feature>
<dbReference type="SUPFAM" id="SSF52172">
    <property type="entry name" value="CheY-like"/>
    <property type="match status" value="1"/>
</dbReference>
<dbReference type="InterPro" id="IPR001789">
    <property type="entry name" value="Sig_transdc_resp-reg_receiver"/>
</dbReference>
<reference evidence="10 11" key="1">
    <citation type="journal article" date="2014" name="Appl. Environ. Microbiol.">
        <title>Profile of Secreted Hydrolases, Associated Proteins, and SlpA in Thermoanaerobacterium saccharolyticum during the Degradation of Hemicellulose.</title>
        <authorList>
            <person name="Currie D.H."/>
            <person name="Guss A.M."/>
            <person name="Herring C.D."/>
            <person name="Giannone R.J."/>
            <person name="Johnson C.M."/>
            <person name="Lankford P.K."/>
            <person name="Brown S.D."/>
            <person name="Hettich R.L."/>
            <person name="Lynd L.R."/>
        </authorList>
    </citation>
    <scope>NUCLEOTIDE SEQUENCE [LARGE SCALE GENOMIC DNA]</scope>
    <source>
        <strain evidence="11">DSM 8691 / JW/SL-YS485</strain>
    </source>
</reference>
<accession>I3VTF7</accession>